<dbReference type="InterPro" id="IPR045666">
    <property type="entry name" value="OpdA_N"/>
</dbReference>
<dbReference type="EMBL" id="LN999835">
    <property type="protein sequence ID" value="CUX97252.1"/>
    <property type="molecule type" value="Genomic_DNA"/>
</dbReference>
<evidence type="ECO:0000313" key="13">
    <source>
        <dbReference type="Proteomes" id="UP000095477"/>
    </source>
</evidence>
<comment type="catalytic activity">
    <reaction evidence="7">
        <text>Hydrolysis of oligopeptides, with broad specificity. Gly or Ala commonly occur as P1 or P1' residues, but more distant residues are also important, as is shown by the fact that Z-Gly-Pro-Gly-|-Gly-Pro-Ala is cleaved, but not Z-(Gly)(5).</text>
        <dbReference type="EC" id="3.4.24.70"/>
    </reaction>
</comment>
<dbReference type="NCBIfam" id="NF008159">
    <property type="entry name" value="PRK10911.1"/>
    <property type="match status" value="1"/>
</dbReference>
<evidence type="ECO:0000256" key="3">
    <source>
        <dbReference type="ARBA" id="ARBA00022723"/>
    </source>
</evidence>
<dbReference type="GO" id="GO:0046872">
    <property type="term" value="F:metal ion binding"/>
    <property type="evidence" value="ECO:0007669"/>
    <property type="project" value="UniProtKB-UniRule"/>
</dbReference>
<gene>
    <name evidence="12" type="primary">prlC</name>
    <name evidence="12" type="ORF">TPER_HE00332</name>
</gene>
<protein>
    <recommendedName>
        <fullName evidence="8">oligopeptidase A</fullName>
        <ecNumber evidence="8">3.4.24.70</ecNumber>
    </recommendedName>
</protein>
<evidence type="ECO:0000256" key="1">
    <source>
        <dbReference type="ARBA" id="ARBA00006040"/>
    </source>
</evidence>
<dbReference type="GO" id="GO:0004222">
    <property type="term" value="F:metalloendopeptidase activity"/>
    <property type="evidence" value="ECO:0007669"/>
    <property type="project" value="UniProtKB-EC"/>
</dbReference>
<keyword evidence="2 9" id="KW-0645">Protease</keyword>
<dbReference type="EC" id="3.4.24.70" evidence="8"/>
<comment type="cofactor">
    <cofactor evidence="9">
        <name>Zn(2+)</name>
        <dbReference type="ChEBI" id="CHEBI:29105"/>
    </cofactor>
    <text evidence="9">Binds 1 zinc ion.</text>
</comment>
<dbReference type="Proteomes" id="UP000095477">
    <property type="component" value="Chromosome I"/>
</dbReference>
<dbReference type="Pfam" id="PF19310">
    <property type="entry name" value="TOP_N"/>
    <property type="match status" value="1"/>
</dbReference>
<evidence type="ECO:0000256" key="5">
    <source>
        <dbReference type="ARBA" id="ARBA00022833"/>
    </source>
</evidence>
<dbReference type="Gene3D" id="3.40.390.10">
    <property type="entry name" value="Collagenase (Catalytic Domain)"/>
    <property type="match status" value="1"/>
</dbReference>
<evidence type="ECO:0000313" key="12">
    <source>
        <dbReference type="EMBL" id="CUX97252.1"/>
    </source>
</evidence>
<evidence type="ECO:0000256" key="2">
    <source>
        <dbReference type="ARBA" id="ARBA00022670"/>
    </source>
</evidence>
<evidence type="ECO:0000256" key="6">
    <source>
        <dbReference type="ARBA" id="ARBA00023049"/>
    </source>
</evidence>
<evidence type="ECO:0000259" key="11">
    <source>
        <dbReference type="Pfam" id="PF19310"/>
    </source>
</evidence>
<comment type="similarity">
    <text evidence="1 9">Belongs to the peptidase M3 family.</text>
</comment>
<accession>A0A143WUH5</accession>
<dbReference type="InterPro" id="IPR024079">
    <property type="entry name" value="MetalloPept_cat_dom_sf"/>
</dbReference>
<dbReference type="PANTHER" id="PTHR11804:SF84">
    <property type="entry name" value="SACCHAROLYSIN"/>
    <property type="match status" value="1"/>
</dbReference>
<dbReference type="SUPFAM" id="SSF55486">
    <property type="entry name" value="Metalloproteases ('zincins'), catalytic domain"/>
    <property type="match status" value="1"/>
</dbReference>
<dbReference type="Pfam" id="PF01432">
    <property type="entry name" value="Peptidase_M3"/>
    <property type="match status" value="1"/>
</dbReference>
<feature type="domain" description="Oligopeptidase A N-terminal" evidence="11">
    <location>
        <begin position="31"/>
        <end position="147"/>
    </location>
</feature>
<keyword evidence="5 9" id="KW-0862">Zinc</keyword>
<dbReference type="AlphaFoldDB" id="A0A143WUH5"/>
<proteinExistence type="inferred from homology"/>
<keyword evidence="13" id="KW-1185">Reference proteome</keyword>
<dbReference type="KEGG" id="hed:TPER_HE00332"/>
<dbReference type="GO" id="GO:0006508">
    <property type="term" value="P:proteolysis"/>
    <property type="evidence" value="ECO:0007669"/>
    <property type="project" value="UniProtKB-KW"/>
</dbReference>
<dbReference type="InterPro" id="IPR045090">
    <property type="entry name" value="Pept_M3A_M3B"/>
</dbReference>
<dbReference type="InterPro" id="IPR024077">
    <property type="entry name" value="Neurolysin/TOP_dom2"/>
</dbReference>
<evidence type="ECO:0000256" key="4">
    <source>
        <dbReference type="ARBA" id="ARBA00022801"/>
    </source>
</evidence>
<evidence type="ECO:0000256" key="9">
    <source>
        <dbReference type="RuleBase" id="RU003435"/>
    </source>
</evidence>
<dbReference type="CDD" id="cd06456">
    <property type="entry name" value="M3A_DCP"/>
    <property type="match status" value="1"/>
</dbReference>
<dbReference type="InterPro" id="IPR001567">
    <property type="entry name" value="Pept_M3A_M3B_dom"/>
</dbReference>
<dbReference type="Gene3D" id="1.10.1370.10">
    <property type="entry name" value="Neurolysin, domain 3"/>
    <property type="match status" value="1"/>
</dbReference>
<sequence>MINNPLLNSYTLPPFSAICPEHIVPAVQAALQNCYKTIEQVVAQPSPFTWDNLCQPLAEADDRLNQICSLVSHLHAVKNSQALREAYKNSLPLLSEYSTWSGQHSGLYQAYRNLRDNQNYAELSLAQKKSVDNMLRDFELSGIGLPAKHQQRYGQIVARLSELSSDYSNNLLDASMGWNKLVTDEQALAGMPESALATARAQAQACEQEGWLLTLDIPSYLPVLTYCDNAALREELYRAYNTRASDQGPNAGKWDNGPIISAIMELRHELAQLLGFNSYADKSLATKMAQDPQQVLAFLTDLTKRARIQGQKELAQLRAFAQRHFGRDNLDPWDLLYYSEKQKQYLFSINDEQLRPYFPEQRVLSGLFEVVKRLYEITIQECKDVDTWHPDVRFFNIVNTHSELCGSFYLDLYARDNKIGGAWMDDCVKMMRQGDGKLQKPVAYITCNFNRPINDKPVLLNHNEVTTLFHEFGHGLHHMLTSIDTPGVSGISGVPWDAVELPSQLMENYCWQHEALTFISGHYETGEPLPDNLLNKLIKTKNYQAALFILRQLEYGLFDFLIHYKSCSVHGTRVLETLAEVKEQVALVPIVPWERFPNTFSHIFSGGYAAGYYSYLWADVLAADAWSRFEEEGIFNRNTGESFFEHILSRGGSEEPMVLFKRFRGREPQLEAMLRHYGINKSC</sequence>
<organism evidence="12 13">
    <name type="scientific">Candidatus Hoaglandella endobia</name>
    <dbReference type="NCBI Taxonomy" id="1778263"/>
    <lineage>
        <taxon>Bacteria</taxon>
        <taxon>Pseudomonadati</taxon>
        <taxon>Pseudomonadota</taxon>
        <taxon>Gammaproteobacteria</taxon>
        <taxon>Enterobacterales</taxon>
        <taxon>Enterobacteriaceae</taxon>
        <taxon>Candidatus Hoaglandella</taxon>
    </lineage>
</organism>
<dbReference type="PATRIC" id="fig|1778263.3.peg.331"/>
<dbReference type="Gene3D" id="1.10.1370.40">
    <property type="match status" value="1"/>
</dbReference>
<dbReference type="FunFam" id="3.40.390.10:FF:000009">
    <property type="entry name" value="Oligopeptidase A"/>
    <property type="match status" value="1"/>
</dbReference>
<reference evidence="13" key="1">
    <citation type="submission" date="2016-01" db="EMBL/GenBank/DDBJ databases">
        <authorList>
            <person name="Husnik F."/>
        </authorList>
    </citation>
    <scope>NUCLEOTIDE SEQUENCE [LARGE SCALE GENOMIC DNA]</scope>
</reference>
<evidence type="ECO:0000256" key="7">
    <source>
        <dbReference type="ARBA" id="ARBA00024603"/>
    </source>
</evidence>
<feature type="domain" description="Peptidase M3A/M3B catalytic" evidence="10">
    <location>
        <begin position="223"/>
        <end position="678"/>
    </location>
</feature>
<name>A0A143WUH5_9ENTR</name>
<keyword evidence="6 9" id="KW-0482">Metalloprotease</keyword>
<dbReference type="GO" id="GO:0006518">
    <property type="term" value="P:peptide metabolic process"/>
    <property type="evidence" value="ECO:0007669"/>
    <property type="project" value="TreeGrafter"/>
</dbReference>
<evidence type="ECO:0000259" key="10">
    <source>
        <dbReference type="Pfam" id="PF01432"/>
    </source>
</evidence>
<dbReference type="InterPro" id="IPR034005">
    <property type="entry name" value="M3A_DCP"/>
</dbReference>
<dbReference type="PANTHER" id="PTHR11804">
    <property type="entry name" value="PROTEASE M3 THIMET OLIGOPEPTIDASE-RELATED"/>
    <property type="match status" value="1"/>
</dbReference>
<keyword evidence="4 9" id="KW-0378">Hydrolase</keyword>
<dbReference type="GO" id="GO:0005829">
    <property type="term" value="C:cytosol"/>
    <property type="evidence" value="ECO:0007669"/>
    <property type="project" value="UniProtKB-ARBA"/>
</dbReference>
<keyword evidence="3 9" id="KW-0479">Metal-binding</keyword>
<evidence type="ECO:0000256" key="8">
    <source>
        <dbReference type="ARBA" id="ARBA00026100"/>
    </source>
</evidence>